<dbReference type="AlphaFoldDB" id="A0A6H5HJH5"/>
<protein>
    <submittedName>
        <fullName evidence="2">Uncharacterized protein</fullName>
    </submittedName>
</protein>
<evidence type="ECO:0000256" key="1">
    <source>
        <dbReference type="SAM" id="MobiDB-lite"/>
    </source>
</evidence>
<feature type="region of interest" description="Disordered" evidence="1">
    <location>
        <begin position="148"/>
        <end position="185"/>
    </location>
</feature>
<evidence type="ECO:0000313" key="3">
    <source>
        <dbReference type="Proteomes" id="UP000479000"/>
    </source>
</evidence>
<gene>
    <name evidence="2" type="ORF">NTEN_LOCUS20968</name>
</gene>
<feature type="compositionally biased region" description="Basic and acidic residues" evidence="1">
    <location>
        <begin position="76"/>
        <end position="92"/>
    </location>
</feature>
<organism evidence="2 3">
    <name type="scientific">Nesidiocoris tenuis</name>
    <dbReference type="NCBI Taxonomy" id="355587"/>
    <lineage>
        <taxon>Eukaryota</taxon>
        <taxon>Metazoa</taxon>
        <taxon>Ecdysozoa</taxon>
        <taxon>Arthropoda</taxon>
        <taxon>Hexapoda</taxon>
        <taxon>Insecta</taxon>
        <taxon>Pterygota</taxon>
        <taxon>Neoptera</taxon>
        <taxon>Paraneoptera</taxon>
        <taxon>Hemiptera</taxon>
        <taxon>Heteroptera</taxon>
        <taxon>Panheteroptera</taxon>
        <taxon>Cimicomorpha</taxon>
        <taxon>Miridae</taxon>
        <taxon>Dicyphina</taxon>
        <taxon>Nesidiocoris</taxon>
    </lineage>
</organism>
<proteinExistence type="predicted"/>
<reference evidence="2 3" key="1">
    <citation type="submission" date="2020-02" db="EMBL/GenBank/DDBJ databases">
        <authorList>
            <person name="Ferguson B K."/>
        </authorList>
    </citation>
    <scope>NUCLEOTIDE SEQUENCE [LARGE SCALE GENOMIC DNA]</scope>
</reference>
<keyword evidence="3" id="KW-1185">Reference proteome</keyword>
<evidence type="ECO:0000313" key="2">
    <source>
        <dbReference type="EMBL" id="CAB0016841.1"/>
    </source>
</evidence>
<name>A0A6H5HJH5_9HEMI</name>
<feature type="region of interest" description="Disordered" evidence="1">
    <location>
        <begin position="57"/>
        <end position="102"/>
    </location>
</feature>
<sequence>MAHSGNESQTPGRVQNDVDKLLIPLCGLHRQCKKNLRPRTLKSISCILAVDSRKPSAAWTSRAGTAGRSSEPLAHLTERDGIRRESRREKETATSSSAGWPSERCRRKIALRVSQDSDVNGWKMKAANKRGNHSALYTEHSDFHWDPHYSDKDGGTKAAIKQNQNRKNSKAKSHPLPTGKIDGQMPRRVNTMRSCNRSFCCWEDTAVRVSCIPSSVSCVYRSRKIRFFSKIQNSFHMNDFLALKYLGGTRKMKRRMDFLMSCSERPRFG</sequence>
<dbReference type="Proteomes" id="UP000479000">
    <property type="component" value="Unassembled WGS sequence"/>
</dbReference>
<dbReference type="EMBL" id="CADCXU010030611">
    <property type="protein sequence ID" value="CAB0016841.1"/>
    <property type="molecule type" value="Genomic_DNA"/>
</dbReference>
<accession>A0A6H5HJH5</accession>